<feature type="compositionally biased region" description="Low complexity" evidence="1">
    <location>
        <begin position="1"/>
        <end position="11"/>
    </location>
</feature>
<protein>
    <submittedName>
        <fullName evidence="2">Uncharacterized protein</fullName>
    </submittedName>
</protein>
<sequence length="539" mass="60269">MLSPSAYSPSRQPQPPPVRPSRSLEGLEKVIPPSSPLPVAHTRSRLHLDKPLPDLPARSRTQSPAHFVGSTAWSDDSSTVNSFEDDDDDDDGDDLRCRRRSSISTESYPVFVRSGSDDPDLAGFVDHPSVSTLDRIDTPAADPFDNHQKTAAASSLPGLTFLADERYTPSAPPQQHWNNHVGPNHYFREKKWDFFPELATPSALPQNSPHNGFTPRPRKKDTARRWIPIPSDKGAAFANDVRNSIRSIQRRLSRNSMDKDKPKRGQSDGRPTTSPIEFARGLYSSSTSSPQPQLQTPSSTGDYYFNHRVSSIPQTPVYTSVDEKLTHLSISPTGSSISDQSMLARETLSQSLSNTCSHSENPLPSPVKPKEKQLAVPISAYQKYGAAIWDKSGKEKAPKPKHQKRLSYQHHRQQQRVRFPKYRNRKRKESTKFKENNNILISSTTPLKPSGRKQTSAPLRQGTRHAVRALQGGTSQVLVAIDGARRRMAETSPLVSKRSRLNSASTSKLDMRKTHLKSQIRLVGPVNPYTTTHRRDQWI</sequence>
<feature type="region of interest" description="Disordered" evidence="1">
    <location>
        <begin position="349"/>
        <end position="371"/>
    </location>
</feature>
<feature type="region of interest" description="Disordered" evidence="1">
    <location>
        <begin position="248"/>
        <end position="306"/>
    </location>
</feature>
<dbReference type="EMBL" id="KV878584">
    <property type="protein sequence ID" value="OJJ60836.1"/>
    <property type="molecule type" value="Genomic_DNA"/>
</dbReference>
<dbReference type="AlphaFoldDB" id="A0A1L9TN22"/>
<proteinExistence type="predicted"/>
<dbReference type="VEuPathDB" id="FungiDB:ASPSYDRAFT_42633"/>
<organism evidence="2 3">
    <name type="scientific">Aspergillus sydowii CBS 593.65</name>
    <dbReference type="NCBI Taxonomy" id="1036612"/>
    <lineage>
        <taxon>Eukaryota</taxon>
        <taxon>Fungi</taxon>
        <taxon>Dikarya</taxon>
        <taxon>Ascomycota</taxon>
        <taxon>Pezizomycotina</taxon>
        <taxon>Eurotiomycetes</taxon>
        <taxon>Eurotiomycetidae</taxon>
        <taxon>Eurotiales</taxon>
        <taxon>Aspergillaceae</taxon>
        <taxon>Aspergillus</taxon>
        <taxon>Aspergillus subgen. Nidulantes</taxon>
    </lineage>
</organism>
<dbReference type="OrthoDB" id="4225223at2759"/>
<evidence type="ECO:0000256" key="1">
    <source>
        <dbReference type="SAM" id="MobiDB-lite"/>
    </source>
</evidence>
<feature type="compositionally biased region" description="Acidic residues" evidence="1">
    <location>
        <begin position="83"/>
        <end position="93"/>
    </location>
</feature>
<feature type="compositionally biased region" description="Basic and acidic residues" evidence="1">
    <location>
        <begin position="256"/>
        <end position="267"/>
    </location>
</feature>
<evidence type="ECO:0000313" key="3">
    <source>
        <dbReference type="Proteomes" id="UP000184356"/>
    </source>
</evidence>
<feature type="region of interest" description="Disordered" evidence="1">
    <location>
        <begin position="1"/>
        <end position="100"/>
    </location>
</feature>
<keyword evidence="3" id="KW-1185">Reference proteome</keyword>
<gene>
    <name evidence="2" type="ORF">ASPSYDRAFT_42633</name>
</gene>
<feature type="region of interest" description="Disordered" evidence="1">
    <location>
        <begin position="393"/>
        <end position="418"/>
    </location>
</feature>
<feature type="compositionally biased region" description="Polar residues" evidence="1">
    <location>
        <begin position="71"/>
        <end position="82"/>
    </location>
</feature>
<accession>A0A1L9TN22</accession>
<feature type="compositionally biased region" description="Basic residues" evidence="1">
    <location>
        <begin position="399"/>
        <end position="418"/>
    </location>
</feature>
<reference evidence="3" key="1">
    <citation type="journal article" date="2017" name="Genome Biol.">
        <title>Comparative genomics reveals high biological diversity and specific adaptations in the industrially and medically important fungal genus Aspergillus.</title>
        <authorList>
            <person name="de Vries R.P."/>
            <person name="Riley R."/>
            <person name="Wiebenga A."/>
            <person name="Aguilar-Osorio G."/>
            <person name="Amillis S."/>
            <person name="Uchima C.A."/>
            <person name="Anderluh G."/>
            <person name="Asadollahi M."/>
            <person name="Askin M."/>
            <person name="Barry K."/>
            <person name="Battaglia E."/>
            <person name="Bayram O."/>
            <person name="Benocci T."/>
            <person name="Braus-Stromeyer S.A."/>
            <person name="Caldana C."/>
            <person name="Canovas D."/>
            <person name="Cerqueira G.C."/>
            <person name="Chen F."/>
            <person name="Chen W."/>
            <person name="Choi C."/>
            <person name="Clum A."/>
            <person name="Dos Santos R.A."/>
            <person name="Damasio A.R."/>
            <person name="Diallinas G."/>
            <person name="Emri T."/>
            <person name="Fekete E."/>
            <person name="Flipphi M."/>
            <person name="Freyberg S."/>
            <person name="Gallo A."/>
            <person name="Gournas C."/>
            <person name="Habgood R."/>
            <person name="Hainaut M."/>
            <person name="Harispe M.L."/>
            <person name="Henrissat B."/>
            <person name="Hilden K.S."/>
            <person name="Hope R."/>
            <person name="Hossain A."/>
            <person name="Karabika E."/>
            <person name="Karaffa L."/>
            <person name="Karanyi Z."/>
            <person name="Krasevec N."/>
            <person name="Kuo A."/>
            <person name="Kusch H."/>
            <person name="LaButti K."/>
            <person name="Lagendijk E.L."/>
            <person name="Lapidus A."/>
            <person name="Levasseur A."/>
            <person name="Lindquist E."/>
            <person name="Lipzen A."/>
            <person name="Logrieco A.F."/>
            <person name="MacCabe A."/>
            <person name="Maekelae M.R."/>
            <person name="Malavazi I."/>
            <person name="Melin P."/>
            <person name="Meyer V."/>
            <person name="Mielnichuk N."/>
            <person name="Miskei M."/>
            <person name="Molnar A.P."/>
            <person name="Mule G."/>
            <person name="Ngan C.Y."/>
            <person name="Orejas M."/>
            <person name="Orosz E."/>
            <person name="Ouedraogo J.P."/>
            <person name="Overkamp K.M."/>
            <person name="Park H.-S."/>
            <person name="Perrone G."/>
            <person name="Piumi F."/>
            <person name="Punt P.J."/>
            <person name="Ram A.F."/>
            <person name="Ramon A."/>
            <person name="Rauscher S."/>
            <person name="Record E."/>
            <person name="Riano-Pachon D.M."/>
            <person name="Robert V."/>
            <person name="Roehrig J."/>
            <person name="Ruller R."/>
            <person name="Salamov A."/>
            <person name="Salih N.S."/>
            <person name="Samson R.A."/>
            <person name="Sandor E."/>
            <person name="Sanguinetti M."/>
            <person name="Schuetze T."/>
            <person name="Sepcic K."/>
            <person name="Shelest E."/>
            <person name="Sherlock G."/>
            <person name="Sophianopoulou V."/>
            <person name="Squina F.M."/>
            <person name="Sun H."/>
            <person name="Susca A."/>
            <person name="Todd R.B."/>
            <person name="Tsang A."/>
            <person name="Unkles S.E."/>
            <person name="van de Wiele N."/>
            <person name="van Rossen-Uffink D."/>
            <person name="Oliveira J.V."/>
            <person name="Vesth T.C."/>
            <person name="Visser J."/>
            <person name="Yu J.-H."/>
            <person name="Zhou M."/>
            <person name="Andersen M.R."/>
            <person name="Archer D.B."/>
            <person name="Baker S.E."/>
            <person name="Benoit I."/>
            <person name="Brakhage A.A."/>
            <person name="Braus G.H."/>
            <person name="Fischer R."/>
            <person name="Frisvad J.C."/>
            <person name="Goldman G.H."/>
            <person name="Houbraken J."/>
            <person name="Oakley B."/>
            <person name="Pocsi I."/>
            <person name="Scazzocchio C."/>
            <person name="Seiboth B."/>
            <person name="vanKuyk P.A."/>
            <person name="Wortman J."/>
            <person name="Dyer P.S."/>
            <person name="Grigoriev I.V."/>
        </authorList>
    </citation>
    <scope>NUCLEOTIDE SEQUENCE [LARGE SCALE GENOMIC DNA]</scope>
    <source>
        <strain evidence="3">CBS 593.65</strain>
    </source>
</reference>
<dbReference type="STRING" id="1036612.A0A1L9TN22"/>
<dbReference type="RefSeq" id="XP_040704642.1">
    <property type="nucleotide sequence ID" value="XM_040846494.1"/>
</dbReference>
<evidence type="ECO:0000313" key="2">
    <source>
        <dbReference type="EMBL" id="OJJ60836.1"/>
    </source>
</evidence>
<feature type="region of interest" description="Disordered" evidence="1">
    <location>
        <begin position="199"/>
        <end position="231"/>
    </location>
</feature>
<feature type="compositionally biased region" description="Low complexity" evidence="1">
    <location>
        <begin position="284"/>
        <end position="300"/>
    </location>
</feature>
<feature type="compositionally biased region" description="Polar residues" evidence="1">
    <location>
        <begin position="349"/>
        <end position="362"/>
    </location>
</feature>
<dbReference type="Proteomes" id="UP000184356">
    <property type="component" value="Unassembled WGS sequence"/>
</dbReference>
<dbReference type="GeneID" id="63762567"/>
<name>A0A1L9TN22_9EURO</name>